<comment type="caution">
    <text evidence="1">The sequence shown here is derived from an EMBL/GenBank/DDBJ whole genome shotgun (WGS) entry which is preliminary data.</text>
</comment>
<proteinExistence type="predicted"/>
<evidence type="ECO:0000313" key="1">
    <source>
        <dbReference type="EMBL" id="MBB6262611.1"/>
    </source>
</evidence>
<sequence>MSWKRMAVDFKGTHFPKSVMLHAVFFNVRYPVSYRDHEEILPERGINVTHATLN</sequence>
<dbReference type="EMBL" id="JACIIU010000049">
    <property type="protein sequence ID" value="MBB6262611.1"/>
    <property type="molecule type" value="Genomic_DNA"/>
</dbReference>
<dbReference type="Proteomes" id="UP000555393">
    <property type="component" value="Unassembled WGS sequence"/>
</dbReference>
<name>A0A841M8R2_9HYPH</name>
<accession>A0A841M8R2</accession>
<keyword evidence="2" id="KW-1185">Reference proteome</keyword>
<evidence type="ECO:0000313" key="2">
    <source>
        <dbReference type="Proteomes" id="UP000555393"/>
    </source>
</evidence>
<reference evidence="1 2" key="1">
    <citation type="submission" date="2020-08" db="EMBL/GenBank/DDBJ databases">
        <title>Genomic Encyclopedia of Type Strains, Phase IV (KMG-IV): sequencing the most valuable type-strain genomes for metagenomic binning, comparative biology and taxonomic classification.</title>
        <authorList>
            <person name="Goeker M."/>
        </authorList>
    </citation>
    <scope>NUCLEOTIDE SEQUENCE [LARGE SCALE GENOMIC DNA]</scope>
    <source>
        <strain evidence="1 2">DSM 22336</strain>
    </source>
</reference>
<dbReference type="AlphaFoldDB" id="A0A841M8R2"/>
<gene>
    <name evidence="1" type="ORF">FHS77_003193</name>
</gene>
<protein>
    <submittedName>
        <fullName evidence="1">Transposase-like protein</fullName>
    </submittedName>
</protein>
<organism evidence="1 2">
    <name type="scientific">Paenochrobactrum gallinarii</name>
    <dbReference type="NCBI Taxonomy" id="643673"/>
    <lineage>
        <taxon>Bacteria</taxon>
        <taxon>Pseudomonadati</taxon>
        <taxon>Pseudomonadota</taxon>
        <taxon>Alphaproteobacteria</taxon>
        <taxon>Hyphomicrobiales</taxon>
        <taxon>Brucellaceae</taxon>
        <taxon>Paenochrobactrum</taxon>
    </lineage>
</organism>